<dbReference type="AlphaFoldDB" id="A0A1I5W3Z4"/>
<dbReference type="Proteomes" id="UP000198577">
    <property type="component" value="Unassembled WGS sequence"/>
</dbReference>
<feature type="transmembrane region" description="Helical" evidence="7">
    <location>
        <begin position="15"/>
        <end position="36"/>
    </location>
</feature>
<feature type="compositionally biased region" description="Acidic residues" evidence="6">
    <location>
        <begin position="454"/>
        <end position="463"/>
    </location>
</feature>
<feature type="transmembrane region" description="Helical" evidence="7">
    <location>
        <begin position="380"/>
        <end position="401"/>
    </location>
</feature>
<proteinExistence type="predicted"/>
<dbReference type="PANTHER" id="PTHR30474">
    <property type="entry name" value="CELL CYCLE PROTEIN"/>
    <property type="match status" value="1"/>
</dbReference>
<comment type="subcellular location">
    <subcellularLocation>
        <location evidence="1">Membrane</location>
        <topology evidence="1">Multi-pass membrane protein</topology>
    </subcellularLocation>
</comment>
<feature type="transmembrane region" description="Helical" evidence="7">
    <location>
        <begin position="262"/>
        <end position="282"/>
    </location>
</feature>
<evidence type="ECO:0000256" key="1">
    <source>
        <dbReference type="ARBA" id="ARBA00004141"/>
    </source>
</evidence>
<feature type="transmembrane region" description="Helical" evidence="7">
    <location>
        <begin position="413"/>
        <end position="436"/>
    </location>
</feature>
<dbReference type="EMBL" id="FOXR01000014">
    <property type="protein sequence ID" value="SFQ14462.1"/>
    <property type="molecule type" value="Genomic_DNA"/>
</dbReference>
<dbReference type="RefSeq" id="WP_025746768.1">
    <property type="nucleotide sequence ID" value="NZ_FOXR01000014.1"/>
</dbReference>
<dbReference type="PANTHER" id="PTHR30474:SF3">
    <property type="entry name" value="PEPTIDOGLYCAN GLYCOSYLTRANSFERASE RODA"/>
    <property type="match status" value="1"/>
</dbReference>
<name>A0A1I5W3Z4_9FIRM</name>
<keyword evidence="8" id="KW-0132">Cell division</keyword>
<feature type="transmembrane region" description="Helical" evidence="7">
    <location>
        <begin position="133"/>
        <end position="150"/>
    </location>
</feature>
<dbReference type="STRING" id="937334.SAMN05444406_1146"/>
<feature type="compositionally biased region" description="Basic and acidic residues" evidence="6">
    <location>
        <begin position="441"/>
        <end position="453"/>
    </location>
</feature>
<dbReference type="OrthoDB" id="9812661at2"/>
<reference evidence="8 9" key="1">
    <citation type="submission" date="2016-10" db="EMBL/GenBank/DDBJ databases">
        <authorList>
            <person name="de Groot N.N."/>
        </authorList>
    </citation>
    <scope>NUCLEOTIDE SEQUENCE [LARGE SCALE GENOMIC DNA]</scope>
    <source>
        <strain evidence="8 9">DSM 20678</strain>
    </source>
</reference>
<evidence type="ECO:0000256" key="2">
    <source>
        <dbReference type="ARBA" id="ARBA00022692"/>
    </source>
</evidence>
<feature type="transmembrane region" description="Helical" evidence="7">
    <location>
        <begin position="303"/>
        <end position="327"/>
    </location>
</feature>
<gene>
    <name evidence="8" type="ORF">SAMN05444406_1146</name>
</gene>
<evidence type="ECO:0000256" key="5">
    <source>
        <dbReference type="ARBA" id="ARBA00023136"/>
    </source>
</evidence>
<dbReference type="GO" id="GO:0051301">
    <property type="term" value="P:cell division"/>
    <property type="evidence" value="ECO:0007669"/>
    <property type="project" value="UniProtKB-KW"/>
</dbReference>
<evidence type="ECO:0000256" key="3">
    <source>
        <dbReference type="ARBA" id="ARBA00022960"/>
    </source>
</evidence>
<feature type="transmembrane region" description="Helical" evidence="7">
    <location>
        <begin position="103"/>
        <end position="121"/>
    </location>
</feature>
<keyword evidence="8" id="KW-0131">Cell cycle</keyword>
<evidence type="ECO:0000313" key="8">
    <source>
        <dbReference type="EMBL" id="SFQ14462.1"/>
    </source>
</evidence>
<evidence type="ECO:0000256" key="6">
    <source>
        <dbReference type="SAM" id="MobiDB-lite"/>
    </source>
</evidence>
<accession>A0A1I5W3Z4</accession>
<keyword evidence="5 7" id="KW-0472">Membrane</keyword>
<sequence>MPAKEYEILALTMRYWFVLLILYIFVRSLVSTVRYLSNVKATAEESTGNIPFVLVLFALTAFVLLSLNGKLDVLTLLMGILVCSTFLFQYLLLCYLFGGIDRYLLLMVDTLCIVGFIMLQRLQPALAFRQVEWFGLGSIFLLLTILYVKFFKHWDKLNYPLMIIGLGVLILTLAIGKEIGGAKNWIQIWKYNVQPSEFVKIILVFVLSADLKTNKNRLRRLPVLLFTASVILLVVLQKDLGAAFLYFCLFVFLYYIATSDWLIAAGASFLASLGAFISYHLFGHVRTRIAAWRNPWADVENKGYQIAQSLIAIASGGWVGLGLGLGSPYVIPASKTDFIFAAICEEMGILTGVSIIGLYLLIMVRGAVIALRAKKPGDTLLAMGATISLAIQSFTIIGGVVKLIPLTGVTMPFVSYGGSSMLVSFGLLGIMQGIAIKNNQKKQDKDAQQHGEEDERYDEQEED</sequence>
<feature type="transmembrane region" description="Helical" evidence="7">
    <location>
        <begin position="157"/>
        <end position="175"/>
    </location>
</feature>
<dbReference type="GO" id="GO:0015648">
    <property type="term" value="F:lipid-linked peptidoglycan transporter activity"/>
    <property type="evidence" value="ECO:0007669"/>
    <property type="project" value="TreeGrafter"/>
</dbReference>
<protein>
    <submittedName>
        <fullName evidence="8">Cell division protein FtsW, lipid II flippase</fullName>
    </submittedName>
</protein>
<feature type="transmembrane region" description="Helical" evidence="7">
    <location>
        <begin position="223"/>
        <end position="256"/>
    </location>
</feature>
<evidence type="ECO:0000256" key="4">
    <source>
        <dbReference type="ARBA" id="ARBA00022989"/>
    </source>
</evidence>
<keyword evidence="2 7" id="KW-0812">Transmembrane</keyword>
<evidence type="ECO:0000313" key="9">
    <source>
        <dbReference type="Proteomes" id="UP000198577"/>
    </source>
</evidence>
<dbReference type="GO" id="GO:0008360">
    <property type="term" value="P:regulation of cell shape"/>
    <property type="evidence" value="ECO:0007669"/>
    <property type="project" value="UniProtKB-KW"/>
</dbReference>
<feature type="transmembrane region" description="Helical" evidence="7">
    <location>
        <begin position="347"/>
        <end position="368"/>
    </location>
</feature>
<dbReference type="InterPro" id="IPR001182">
    <property type="entry name" value="FtsW/RodA"/>
</dbReference>
<dbReference type="GO" id="GO:0005886">
    <property type="term" value="C:plasma membrane"/>
    <property type="evidence" value="ECO:0007669"/>
    <property type="project" value="TreeGrafter"/>
</dbReference>
<evidence type="ECO:0000256" key="7">
    <source>
        <dbReference type="SAM" id="Phobius"/>
    </source>
</evidence>
<keyword evidence="4 7" id="KW-1133">Transmembrane helix</keyword>
<feature type="transmembrane region" description="Helical" evidence="7">
    <location>
        <begin position="73"/>
        <end position="96"/>
    </location>
</feature>
<keyword evidence="9" id="KW-1185">Reference proteome</keyword>
<dbReference type="Pfam" id="PF01098">
    <property type="entry name" value="FTSW_RODA_SPOVE"/>
    <property type="match status" value="1"/>
</dbReference>
<feature type="transmembrane region" description="Helical" evidence="7">
    <location>
        <begin position="48"/>
        <end position="67"/>
    </location>
</feature>
<organism evidence="8 9">
    <name type="scientific">Caldicoprobacter faecalis</name>
    <dbReference type="NCBI Taxonomy" id="937334"/>
    <lineage>
        <taxon>Bacteria</taxon>
        <taxon>Bacillati</taxon>
        <taxon>Bacillota</taxon>
        <taxon>Clostridia</taxon>
        <taxon>Caldicoprobacterales</taxon>
        <taxon>Caldicoprobacteraceae</taxon>
        <taxon>Caldicoprobacter</taxon>
    </lineage>
</organism>
<keyword evidence="3" id="KW-0133">Cell shape</keyword>
<dbReference type="GO" id="GO:0032153">
    <property type="term" value="C:cell division site"/>
    <property type="evidence" value="ECO:0007669"/>
    <property type="project" value="TreeGrafter"/>
</dbReference>
<feature type="region of interest" description="Disordered" evidence="6">
    <location>
        <begin position="439"/>
        <end position="463"/>
    </location>
</feature>